<reference evidence="1" key="1">
    <citation type="journal article" date="2023" name="Front. Microbiol.">
        <title>Isolation of Brucella inopinata from a White's tree frog (Litoria caerulea): pose exotic frogs a potential risk to human health?</title>
        <authorList>
            <person name="Scholz H.C."/>
            <person name="Heckers K.O."/>
            <person name="Appelt S."/>
            <person name="Geier-Doemling D."/>
            <person name="Schlegel P."/>
            <person name="Wattam A.R."/>
        </authorList>
    </citation>
    <scope>NUCLEOTIDE SEQUENCE</scope>
    <source>
        <strain evidence="1">FO700662</strain>
    </source>
</reference>
<keyword evidence="1" id="KW-0378">Hydrolase</keyword>
<dbReference type="AlphaFoldDB" id="A0AAW7BBI7"/>
<dbReference type="InterPro" id="IPR008928">
    <property type="entry name" value="6-hairpin_glycosidase_sf"/>
</dbReference>
<accession>A0AAW7BBI7</accession>
<dbReference type="Gene3D" id="1.50.10.10">
    <property type="match status" value="1"/>
</dbReference>
<dbReference type="SUPFAM" id="SSF48208">
    <property type="entry name" value="Six-hairpin glycosidases"/>
    <property type="match status" value="1"/>
</dbReference>
<evidence type="ECO:0000313" key="2">
    <source>
        <dbReference type="Proteomes" id="UP001171122"/>
    </source>
</evidence>
<proteinExistence type="predicted"/>
<keyword evidence="2" id="KW-1185">Reference proteome</keyword>
<gene>
    <name evidence="1" type="ORF">P8A28_02730</name>
</gene>
<name>A0AAW7BBI7_9HYPH</name>
<dbReference type="GO" id="GO:0016787">
    <property type="term" value="F:hydrolase activity"/>
    <property type="evidence" value="ECO:0007669"/>
    <property type="project" value="UniProtKB-KW"/>
</dbReference>
<dbReference type="RefSeq" id="WP_008510885.1">
    <property type="nucleotide sequence ID" value="NZ_JARQXC010000004.1"/>
</dbReference>
<dbReference type="Proteomes" id="UP001171122">
    <property type="component" value="Unassembled WGS sequence"/>
</dbReference>
<dbReference type="GO" id="GO:0005975">
    <property type="term" value="P:carbohydrate metabolic process"/>
    <property type="evidence" value="ECO:0007669"/>
    <property type="project" value="InterPro"/>
</dbReference>
<dbReference type="EMBL" id="JARQXC010000004">
    <property type="protein sequence ID" value="MDL2331883.1"/>
    <property type="molecule type" value="Genomic_DNA"/>
</dbReference>
<organism evidence="1 2">
    <name type="scientific">Brucella inopinata</name>
    <dbReference type="NCBI Taxonomy" id="1218315"/>
    <lineage>
        <taxon>Bacteria</taxon>
        <taxon>Pseudomonadati</taxon>
        <taxon>Pseudomonadota</taxon>
        <taxon>Alphaproteobacteria</taxon>
        <taxon>Hyphomicrobiales</taxon>
        <taxon>Brucellaceae</taxon>
        <taxon>Brucella/Ochrobactrum group</taxon>
        <taxon>Brucella</taxon>
    </lineage>
</organism>
<comment type="caution">
    <text evidence="1">The sequence shown here is derived from an EMBL/GenBank/DDBJ whole genome shotgun (WGS) entry which is preliminary data.</text>
</comment>
<dbReference type="InterPro" id="IPR012341">
    <property type="entry name" value="6hp_glycosidase-like_sf"/>
</dbReference>
<sequence>MTTIGQIWAGPFGAADYETALNLSTQFYYAQYSGTLPSDFPLDWRGNSFAHDGSAMAGQMAAKNSQVIFR</sequence>
<protein>
    <submittedName>
        <fullName evidence="1">Glycoside hydrolase family 9 protein</fullName>
    </submittedName>
</protein>
<evidence type="ECO:0000313" key="1">
    <source>
        <dbReference type="EMBL" id="MDL2331883.1"/>
    </source>
</evidence>